<evidence type="ECO:0000313" key="3">
    <source>
        <dbReference type="Proteomes" id="UP000293360"/>
    </source>
</evidence>
<dbReference type="InterPro" id="IPR025676">
    <property type="entry name" value="Clr5_dom"/>
</dbReference>
<dbReference type="PANTHER" id="PTHR38788">
    <property type="entry name" value="CLR5 DOMAIN-CONTAINING PROTEIN"/>
    <property type="match status" value="1"/>
</dbReference>
<protein>
    <recommendedName>
        <fullName evidence="1">Clr5 domain-containing protein</fullName>
    </recommendedName>
</protein>
<sequence length="482" mass="54260">MVPSSSTQKKQYAKPPDWIRHKPTIKRLYLDLGWTLEKVQSYMEDQHQFYATKSMYKKRLQVWQFVKNSKRDVQPMRPQQDIRKDIPLRLAVNDASPTSSGSPWGMFTAPPRAPSLSDLQRTVAALQLYYRASLYAVDTPHGDWQRLVLGTGTAEDSHTVHEKVLRLLRINDTFLFVAELIRTRGCPSLIQMLQPLFDNLRWAVTSHNPETIICLLRLLQGIRLRQQSGLACILKGYVSEMSSTVLGKSHQFSVIWRQLSRYTRDEMAEVEKHLLSAASFEWRCALNGDGTPSATPFDSMLDEYVLRWENVVTRARTWLDIYRCCRAARSEKAAPGTPASSALRVALEHFIAGRFADAEASIQIVCRETDSGNAPDLPPLILTWTLAGLGFVMLDTGNLESAANLFRLSILNSERAGEIAEKDTTQLALQFVLDRQKSSQHGSAKYPSGFAMGTLEVGAKHYDVGTKAHLFATLKGALYRSP</sequence>
<accession>A0A4V1XCE1</accession>
<evidence type="ECO:0000313" key="2">
    <source>
        <dbReference type="EMBL" id="RYP09429.1"/>
    </source>
</evidence>
<keyword evidence="3" id="KW-1185">Reference proteome</keyword>
<reference evidence="2 3" key="1">
    <citation type="submission" date="2018-06" db="EMBL/GenBank/DDBJ databases">
        <title>Complete Genomes of Monosporascus.</title>
        <authorList>
            <person name="Robinson A.J."/>
            <person name="Natvig D.O."/>
        </authorList>
    </citation>
    <scope>NUCLEOTIDE SEQUENCE [LARGE SCALE GENOMIC DNA]</scope>
    <source>
        <strain evidence="2 3">CBS 110550</strain>
    </source>
</reference>
<dbReference type="STRING" id="155417.A0A4V1XCE1"/>
<organism evidence="2 3">
    <name type="scientific">Monosporascus ibericus</name>
    <dbReference type="NCBI Taxonomy" id="155417"/>
    <lineage>
        <taxon>Eukaryota</taxon>
        <taxon>Fungi</taxon>
        <taxon>Dikarya</taxon>
        <taxon>Ascomycota</taxon>
        <taxon>Pezizomycotina</taxon>
        <taxon>Sordariomycetes</taxon>
        <taxon>Xylariomycetidae</taxon>
        <taxon>Xylariales</taxon>
        <taxon>Xylariales incertae sedis</taxon>
        <taxon>Monosporascus</taxon>
    </lineage>
</organism>
<dbReference type="OrthoDB" id="5986190at2759"/>
<feature type="domain" description="Clr5" evidence="1">
    <location>
        <begin position="16"/>
        <end position="67"/>
    </location>
</feature>
<proteinExistence type="predicted"/>
<name>A0A4V1XCE1_9PEZI</name>
<gene>
    <name evidence="2" type="ORF">DL764_001308</name>
</gene>
<dbReference type="Proteomes" id="UP000293360">
    <property type="component" value="Unassembled WGS sequence"/>
</dbReference>
<comment type="caution">
    <text evidence="2">The sequence shown here is derived from an EMBL/GenBank/DDBJ whole genome shotgun (WGS) entry which is preliminary data.</text>
</comment>
<dbReference type="PANTHER" id="PTHR38788:SF3">
    <property type="entry name" value="CLR5 DOMAIN-CONTAINING PROTEIN"/>
    <property type="match status" value="1"/>
</dbReference>
<dbReference type="AlphaFoldDB" id="A0A4V1XCE1"/>
<dbReference type="Pfam" id="PF14420">
    <property type="entry name" value="Clr5"/>
    <property type="match status" value="1"/>
</dbReference>
<dbReference type="EMBL" id="QJNU01000038">
    <property type="protein sequence ID" value="RYP09429.1"/>
    <property type="molecule type" value="Genomic_DNA"/>
</dbReference>
<evidence type="ECO:0000259" key="1">
    <source>
        <dbReference type="Pfam" id="PF14420"/>
    </source>
</evidence>